<dbReference type="OMA" id="TKYDPIY"/>
<evidence type="ECO:0000256" key="9">
    <source>
        <dbReference type="SAM" id="Phobius"/>
    </source>
</evidence>
<evidence type="ECO:0000256" key="6">
    <source>
        <dbReference type="ARBA" id="ARBA00022989"/>
    </source>
</evidence>
<evidence type="ECO:0000256" key="1">
    <source>
        <dbReference type="ARBA" id="ARBA00004477"/>
    </source>
</evidence>
<comment type="subcellular location">
    <subcellularLocation>
        <location evidence="1">Endoplasmic reticulum membrane</location>
        <topology evidence="1">Multi-pass membrane protein</topology>
    </subcellularLocation>
</comment>
<protein>
    <recommendedName>
        <fullName evidence="3">Signal peptidase complex subunit 2</fullName>
    </recommendedName>
</protein>
<dbReference type="RefSeq" id="NP_984972.1">
    <property type="nucleotide sequence ID" value="NM_210326.1"/>
</dbReference>
<evidence type="ECO:0000256" key="7">
    <source>
        <dbReference type="ARBA" id="ARBA00023136"/>
    </source>
</evidence>
<dbReference type="Proteomes" id="UP000000591">
    <property type="component" value="Chromosome V"/>
</dbReference>
<evidence type="ECO:0000313" key="11">
    <source>
        <dbReference type="Proteomes" id="UP000000591"/>
    </source>
</evidence>
<dbReference type="GO" id="GO:0006465">
    <property type="term" value="P:signal peptide processing"/>
    <property type="evidence" value="ECO:0000318"/>
    <property type="project" value="GO_Central"/>
</dbReference>
<dbReference type="InterPro" id="IPR009582">
    <property type="entry name" value="Spc2/SPCS2"/>
</dbReference>
<dbReference type="GO" id="GO:0005787">
    <property type="term" value="C:signal peptidase complex"/>
    <property type="evidence" value="ECO:0000318"/>
    <property type="project" value="GO_Central"/>
</dbReference>
<feature type="transmembrane region" description="Helical" evidence="9">
    <location>
        <begin position="68"/>
        <end position="87"/>
    </location>
</feature>
<dbReference type="eggNOG" id="ENOG502S2C7">
    <property type="taxonomic scope" value="Eukaryota"/>
</dbReference>
<keyword evidence="4 9" id="KW-0812">Transmembrane</keyword>
<reference evidence="10 11" key="1">
    <citation type="journal article" date="2004" name="Science">
        <title>The Ashbya gossypii genome as a tool for mapping the ancient Saccharomyces cerevisiae genome.</title>
        <authorList>
            <person name="Dietrich F.S."/>
            <person name="Voegeli S."/>
            <person name="Brachat S."/>
            <person name="Lerch A."/>
            <person name="Gates K."/>
            <person name="Steiner S."/>
            <person name="Mohr C."/>
            <person name="Pohlmann R."/>
            <person name="Luedi P."/>
            <person name="Choi S."/>
            <person name="Wing R.A."/>
            <person name="Flavier A."/>
            <person name="Gaffney T.D."/>
            <person name="Philippsen P."/>
        </authorList>
    </citation>
    <scope>NUCLEOTIDE SEQUENCE [LARGE SCALE GENOMIC DNA]</scope>
    <source>
        <strain evidence="11">ATCC 10895 / CBS 109.51 / FGSC 9923 / NRRL Y-1056</strain>
    </source>
</reference>
<dbReference type="FunCoup" id="Q757A1">
    <property type="interactions" value="93"/>
</dbReference>
<dbReference type="GO" id="GO:0045047">
    <property type="term" value="P:protein targeting to ER"/>
    <property type="evidence" value="ECO:0000318"/>
    <property type="project" value="GO_Central"/>
</dbReference>
<proteinExistence type="inferred from homology"/>
<dbReference type="GeneID" id="4621177"/>
<keyword evidence="11" id="KW-1185">Reference proteome</keyword>
<evidence type="ECO:0000256" key="8">
    <source>
        <dbReference type="ARBA" id="ARBA00045608"/>
    </source>
</evidence>
<comment type="function">
    <text evidence="8">Component of the signal peptidase complex (SPC) which catalyzes the cleavage of N-terminal signal sequences from nascent proteins as they are translocated into the lumen of the endoplasmic reticulum. Enhances the enzymatic activity of SPC and facilitates the interactions between different components of the translocation site.</text>
</comment>
<dbReference type="STRING" id="284811.Q757A1"/>
<reference evidence="11" key="2">
    <citation type="journal article" date="2013" name="G3 (Bethesda)">
        <title>Genomes of Ashbya fungi isolated from insects reveal four mating-type loci, numerous translocations, lack of transposons, and distinct gene duplications.</title>
        <authorList>
            <person name="Dietrich F.S."/>
            <person name="Voegeli S."/>
            <person name="Kuo S."/>
            <person name="Philippsen P."/>
        </authorList>
    </citation>
    <scope>GENOME REANNOTATION</scope>
    <source>
        <strain evidence="11">ATCC 10895 / CBS 109.51 / FGSC 9923 / NRRL Y-1056</strain>
    </source>
</reference>
<dbReference type="HOGENOM" id="CLU_131066_0_0_1"/>
<dbReference type="PANTHER" id="PTHR13085:SF0">
    <property type="entry name" value="SIGNAL PEPTIDASE COMPLEX SUBUNIT 2"/>
    <property type="match status" value="1"/>
</dbReference>
<feature type="transmembrane region" description="Helical" evidence="9">
    <location>
        <begin position="37"/>
        <end position="56"/>
    </location>
</feature>
<keyword evidence="5" id="KW-0256">Endoplasmic reticulum</keyword>
<organism evidence="10 11">
    <name type="scientific">Eremothecium gossypii (strain ATCC 10895 / CBS 109.51 / FGSC 9923 / NRRL Y-1056)</name>
    <name type="common">Yeast</name>
    <name type="synonym">Ashbya gossypii</name>
    <dbReference type="NCBI Taxonomy" id="284811"/>
    <lineage>
        <taxon>Eukaryota</taxon>
        <taxon>Fungi</taxon>
        <taxon>Dikarya</taxon>
        <taxon>Ascomycota</taxon>
        <taxon>Saccharomycotina</taxon>
        <taxon>Saccharomycetes</taxon>
        <taxon>Saccharomycetales</taxon>
        <taxon>Saccharomycetaceae</taxon>
        <taxon>Eremothecium</taxon>
    </lineage>
</organism>
<dbReference type="AlphaFoldDB" id="Q757A1"/>
<keyword evidence="7 9" id="KW-0472">Membrane</keyword>
<evidence type="ECO:0000256" key="4">
    <source>
        <dbReference type="ARBA" id="ARBA00022692"/>
    </source>
</evidence>
<dbReference type="EMBL" id="AE016818">
    <property type="protein sequence ID" value="AAS52796.1"/>
    <property type="molecule type" value="Genomic_DNA"/>
</dbReference>
<evidence type="ECO:0000313" key="10">
    <source>
        <dbReference type="EMBL" id="AAS52796.1"/>
    </source>
</evidence>
<keyword evidence="6 9" id="KW-1133">Transmembrane helix</keyword>
<sequence length="169" mass="19132">MSNAINVYSAPEVHTAIEESLPAVFSRLGYKQDFRLLDTRLLLGYLTAITAAVSFVLDRKFKWDDVLIYQKALVGLYVVFSSAFWLFSRYGERHAVYQGQQGQERITVRMQPEPGSEHSLVTLEDGAGGRLEARLAAPGVFSADGHLQFGKLHRWFEEQLGLLVQKKRQ</sequence>
<dbReference type="KEGG" id="ago:AGOS_AER112C"/>
<dbReference type="Pfam" id="PF06703">
    <property type="entry name" value="SPC25"/>
    <property type="match status" value="1"/>
</dbReference>
<dbReference type="OrthoDB" id="29558at2759"/>
<evidence type="ECO:0000256" key="3">
    <source>
        <dbReference type="ARBA" id="ARBA00017057"/>
    </source>
</evidence>
<dbReference type="InParanoid" id="Q757A1"/>
<accession>Q757A1</accession>
<name>Q757A1_EREGS</name>
<gene>
    <name evidence="10" type="ORF">AGOS_AER112C</name>
</gene>
<evidence type="ECO:0000256" key="2">
    <source>
        <dbReference type="ARBA" id="ARBA00007324"/>
    </source>
</evidence>
<dbReference type="PANTHER" id="PTHR13085">
    <property type="entry name" value="MICROSOMAL SIGNAL PEPTIDASE 25 KDA SUBUNIT"/>
    <property type="match status" value="1"/>
</dbReference>
<comment type="similarity">
    <text evidence="2">Belongs to the SPCS2 family.</text>
</comment>
<evidence type="ECO:0000256" key="5">
    <source>
        <dbReference type="ARBA" id="ARBA00022824"/>
    </source>
</evidence>